<keyword evidence="1" id="KW-0812">Transmembrane</keyword>
<accession>A0A2T1AK82</accession>
<dbReference type="Pfam" id="PF20358">
    <property type="entry name" value="DUF6653"/>
    <property type="match status" value="1"/>
</dbReference>
<name>A0A2T1AK82_TRISK</name>
<dbReference type="AlphaFoldDB" id="A0A2T1AK82"/>
<evidence type="ECO:0000256" key="1">
    <source>
        <dbReference type="SAM" id="Phobius"/>
    </source>
</evidence>
<dbReference type="EMBL" id="PVUF01000003">
    <property type="protein sequence ID" value="PRZ49004.1"/>
    <property type="molecule type" value="Genomic_DNA"/>
</dbReference>
<evidence type="ECO:0000313" key="2">
    <source>
        <dbReference type="EMBL" id="PRZ49004.1"/>
    </source>
</evidence>
<gene>
    <name evidence="2" type="ORF">CLV89_103319</name>
</gene>
<keyword evidence="1" id="KW-1133">Transmembrane helix</keyword>
<organism evidence="2 3">
    <name type="scientific">Tritonibacter scottomollicae</name>
    <name type="common">Epibacterium scottomollicae</name>
    <dbReference type="NCBI Taxonomy" id="483013"/>
    <lineage>
        <taxon>Bacteria</taxon>
        <taxon>Pseudomonadati</taxon>
        <taxon>Pseudomonadota</taxon>
        <taxon>Alphaproteobacteria</taxon>
        <taxon>Rhodobacterales</taxon>
        <taxon>Paracoccaceae</taxon>
        <taxon>Tritonibacter</taxon>
    </lineage>
</organism>
<sequence length="165" mass="18506">MAKRNAFHHTAAMMGMTPQVWARHANPWSGWSRLTVLPLLALAVWSRVWVGWGALLPVALLLLWTWLNPRVFPVPARTDNWMSEGVLGEQLWLQRSDTPALAHHRRVVHALTLGGLCGGLLYFAGLAVLHPGLTATGLAITMLTKLWMLDRMVWVLWDCRAEDAT</sequence>
<comment type="caution">
    <text evidence="2">The sequence shown here is derived from an EMBL/GenBank/DDBJ whole genome shotgun (WGS) entry which is preliminary data.</text>
</comment>
<keyword evidence="1" id="KW-0472">Membrane</keyword>
<dbReference type="InterPro" id="IPR046595">
    <property type="entry name" value="DUF6653"/>
</dbReference>
<dbReference type="OrthoDB" id="1442233at2"/>
<protein>
    <submittedName>
        <fullName evidence="2">Uncharacterized protein</fullName>
    </submittedName>
</protein>
<feature type="transmembrane region" description="Helical" evidence="1">
    <location>
        <begin position="120"/>
        <end position="143"/>
    </location>
</feature>
<evidence type="ECO:0000313" key="3">
    <source>
        <dbReference type="Proteomes" id="UP000237718"/>
    </source>
</evidence>
<dbReference type="Proteomes" id="UP000237718">
    <property type="component" value="Unassembled WGS sequence"/>
</dbReference>
<proteinExistence type="predicted"/>
<dbReference type="RefSeq" id="WP_106163012.1">
    <property type="nucleotide sequence ID" value="NZ_PVUF01000003.1"/>
</dbReference>
<reference evidence="2 3" key="1">
    <citation type="submission" date="2018-03" db="EMBL/GenBank/DDBJ databases">
        <title>Genomic Encyclopedia of Archaeal and Bacterial Type Strains, Phase II (KMG-II): from individual species to whole genera.</title>
        <authorList>
            <person name="Goeker M."/>
        </authorList>
    </citation>
    <scope>NUCLEOTIDE SEQUENCE [LARGE SCALE GENOMIC DNA]</scope>
    <source>
        <strain evidence="2 3">DSM 25328</strain>
    </source>
</reference>